<dbReference type="PANTHER" id="PTHR43390">
    <property type="entry name" value="SIGNAL PEPTIDASE I"/>
    <property type="match status" value="1"/>
</dbReference>
<dbReference type="CDD" id="cd06530">
    <property type="entry name" value="S26_SPase_I"/>
    <property type="match status" value="1"/>
</dbReference>
<comment type="subcellular location">
    <subcellularLocation>
        <location evidence="1">Cell membrane</location>
        <topology evidence="1">Single-pass type II membrane protein</topology>
    </subcellularLocation>
</comment>
<evidence type="ECO:0000313" key="5">
    <source>
        <dbReference type="Proteomes" id="UP000741013"/>
    </source>
</evidence>
<dbReference type="EMBL" id="JAGGMS010000001">
    <property type="protein sequence ID" value="MBP2182793.1"/>
    <property type="molecule type" value="Genomic_DNA"/>
</dbReference>
<keyword evidence="2 4" id="KW-0378">Hydrolase</keyword>
<name>A0ABS4PTN9_9PSEU</name>
<dbReference type="GO" id="GO:0009003">
    <property type="term" value="F:signal peptidase activity"/>
    <property type="evidence" value="ECO:0007669"/>
    <property type="project" value="UniProtKB-EC"/>
</dbReference>
<evidence type="ECO:0000256" key="2">
    <source>
        <dbReference type="ARBA" id="ARBA00022801"/>
    </source>
</evidence>
<dbReference type="InterPro" id="IPR019533">
    <property type="entry name" value="Peptidase_S26"/>
</dbReference>
<keyword evidence="5" id="KW-1185">Reference proteome</keyword>
<dbReference type="Proteomes" id="UP000741013">
    <property type="component" value="Unassembled WGS sequence"/>
</dbReference>
<dbReference type="Gene3D" id="2.10.109.10">
    <property type="entry name" value="Umud Fragment, subunit A"/>
    <property type="match status" value="1"/>
</dbReference>
<gene>
    <name evidence="4" type="ORF">JOM49_004319</name>
</gene>
<evidence type="ECO:0000259" key="3">
    <source>
        <dbReference type="Pfam" id="PF10502"/>
    </source>
</evidence>
<reference evidence="4 5" key="1">
    <citation type="submission" date="2021-03" db="EMBL/GenBank/DDBJ databases">
        <title>Sequencing the genomes of 1000 actinobacteria strains.</title>
        <authorList>
            <person name="Klenk H.-P."/>
        </authorList>
    </citation>
    <scope>NUCLEOTIDE SEQUENCE [LARGE SCALE GENOMIC DNA]</scope>
    <source>
        <strain evidence="4 5">DSM 45510</strain>
    </source>
</reference>
<dbReference type="PROSITE" id="PS00761">
    <property type="entry name" value="SPASE_I_3"/>
    <property type="match status" value="1"/>
</dbReference>
<feature type="domain" description="Peptidase S26" evidence="3">
    <location>
        <begin position="111"/>
        <end position="148"/>
    </location>
</feature>
<proteinExistence type="predicted"/>
<sequence>MRTGRVAAALVVSALAGFGVRALARQWVSVTVRGPSMEPAYRHGDRLLARRRPGTLRAGDVVVFEGPVRDGGWELPVAQAGDTARGWLVKRVVAVGGDPVPTHFAGAAPAGEVVPPGHLFVLGDNREVSVDSRRIGCVPVERVLGKAVHIGRRSTKAVASG</sequence>
<dbReference type="SUPFAM" id="SSF51306">
    <property type="entry name" value="LexA/Signal peptidase"/>
    <property type="match status" value="1"/>
</dbReference>
<dbReference type="Pfam" id="PF10502">
    <property type="entry name" value="Peptidase_S26"/>
    <property type="match status" value="2"/>
</dbReference>
<protein>
    <submittedName>
        <fullName evidence="4">Signal peptidase I</fullName>
        <ecNumber evidence="4">3.4.21.89</ecNumber>
    </submittedName>
</protein>
<dbReference type="InterPro" id="IPR000223">
    <property type="entry name" value="Pept_S26A_signal_pept_1"/>
</dbReference>
<evidence type="ECO:0000313" key="4">
    <source>
        <dbReference type="EMBL" id="MBP2182793.1"/>
    </source>
</evidence>
<dbReference type="InterPro" id="IPR036286">
    <property type="entry name" value="LexA/Signal_pep-like_sf"/>
</dbReference>
<organism evidence="4 5">
    <name type="scientific">Amycolatopsis magusensis</name>
    <dbReference type="NCBI Taxonomy" id="882444"/>
    <lineage>
        <taxon>Bacteria</taxon>
        <taxon>Bacillati</taxon>
        <taxon>Actinomycetota</taxon>
        <taxon>Actinomycetes</taxon>
        <taxon>Pseudonocardiales</taxon>
        <taxon>Pseudonocardiaceae</taxon>
        <taxon>Amycolatopsis</taxon>
    </lineage>
</organism>
<accession>A0ABS4PTN9</accession>
<dbReference type="PRINTS" id="PR00727">
    <property type="entry name" value="LEADERPTASE"/>
</dbReference>
<comment type="caution">
    <text evidence="4">The sequence shown here is derived from an EMBL/GenBank/DDBJ whole genome shotgun (WGS) entry which is preliminary data.</text>
</comment>
<dbReference type="RefSeq" id="WP_209666054.1">
    <property type="nucleotide sequence ID" value="NZ_JAGGMS010000001.1"/>
</dbReference>
<dbReference type="InterPro" id="IPR019758">
    <property type="entry name" value="Pept_S26A_signal_pept_1_CS"/>
</dbReference>
<evidence type="ECO:0000256" key="1">
    <source>
        <dbReference type="ARBA" id="ARBA00004401"/>
    </source>
</evidence>
<dbReference type="EC" id="3.4.21.89" evidence="4"/>
<feature type="domain" description="Peptidase S26" evidence="3">
    <location>
        <begin position="7"/>
        <end position="100"/>
    </location>
</feature>
<dbReference type="PANTHER" id="PTHR43390:SF14">
    <property type="entry name" value="SIGNAL PEPTIDASE I"/>
    <property type="match status" value="1"/>
</dbReference>